<dbReference type="Gene3D" id="3.30.980.10">
    <property type="entry name" value="Threonyl-trna Synthetase, Chain A, domain 2"/>
    <property type="match status" value="1"/>
</dbReference>
<feature type="domain" description="Alanyl-tRNA synthetase class IIc N-terminal" evidence="1">
    <location>
        <begin position="29"/>
        <end position="95"/>
    </location>
</feature>
<dbReference type="SUPFAM" id="SSF50447">
    <property type="entry name" value="Translation proteins"/>
    <property type="match status" value="1"/>
</dbReference>
<dbReference type="InterPro" id="IPR009000">
    <property type="entry name" value="Transl_B-barrel_sf"/>
</dbReference>
<evidence type="ECO:0000313" key="2">
    <source>
        <dbReference type="EMBL" id="MFD1845003.1"/>
    </source>
</evidence>
<dbReference type="InterPro" id="IPR018164">
    <property type="entry name" value="Ala-tRNA-synth_IIc_N"/>
</dbReference>
<dbReference type="PANTHER" id="PTHR43462">
    <property type="entry name" value="ALANYL-TRNA EDITING PROTEIN"/>
    <property type="match status" value="1"/>
</dbReference>
<dbReference type="RefSeq" id="WP_343876959.1">
    <property type="nucleotide sequence ID" value="NZ_BAAAIJ010000001.1"/>
</dbReference>
<proteinExistence type="predicted"/>
<accession>A0ABW4Q344</accession>
<reference evidence="3" key="1">
    <citation type="journal article" date="2019" name="Int. J. Syst. Evol. Microbiol.">
        <title>The Global Catalogue of Microorganisms (GCM) 10K type strain sequencing project: providing services to taxonomists for standard genome sequencing and annotation.</title>
        <authorList>
            <consortium name="The Broad Institute Genomics Platform"/>
            <consortium name="The Broad Institute Genome Sequencing Center for Infectious Disease"/>
            <person name="Wu L."/>
            <person name="Ma J."/>
        </authorList>
    </citation>
    <scope>NUCLEOTIDE SEQUENCE [LARGE SCALE GENOMIC DNA]</scope>
    <source>
        <strain evidence="3">JCM 11496</strain>
    </source>
</reference>
<dbReference type="InterPro" id="IPR018163">
    <property type="entry name" value="Thr/Ala-tRNA-synth_IIc_edit"/>
</dbReference>
<sequence>MATELMYLSDFDVLTGAARVQSVSVDDDGRTDVVLDRTCFYPRGGGQDWDTGAIRGATGEFTVDEVRLDPEGVVHHLGTGPIAVGDEVSLAVDATRREINTRLHSAGHVVDLAVERLGLPWVPGKGAHYPHMSFVEYTAALTPEDGEAARGRIQVAVHEVIGAGSTNDIRFMPVSEMGAYCRNVPDNIPTNKPARIVLYSDDFGVPCGGTHVRVVSDIGTLTITKIKSKKGVTKVSYAVEGIN</sequence>
<dbReference type="Gene3D" id="2.40.30.130">
    <property type="match status" value="1"/>
</dbReference>
<dbReference type="SUPFAM" id="SSF55186">
    <property type="entry name" value="ThrRS/AlaRS common domain"/>
    <property type="match status" value="1"/>
</dbReference>
<dbReference type="PANTHER" id="PTHR43462:SF2">
    <property type="entry name" value="THREONYL AND ALANYL TRNA SYNTHETASE SECOND ADDITIONAL DOMAIN-CONTAINING PROTEIN"/>
    <property type="match status" value="1"/>
</dbReference>
<organism evidence="2 3">
    <name type="scientific">Arthrobacter flavus</name>
    <dbReference type="NCBI Taxonomy" id="95172"/>
    <lineage>
        <taxon>Bacteria</taxon>
        <taxon>Bacillati</taxon>
        <taxon>Actinomycetota</taxon>
        <taxon>Actinomycetes</taxon>
        <taxon>Micrococcales</taxon>
        <taxon>Micrococcaceae</taxon>
        <taxon>Arthrobacter</taxon>
    </lineage>
</organism>
<dbReference type="Proteomes" id="UP001597307">
    <property type="component" value="Unassembled WGS sequence"/>
</dbReference>
<gene>
    <name evidence="2" type="ORF">ACFSFX_00105</name>
</gene>
<keyword evidence="3" id="KW-1185">Reference proteome</keyword>
<keyword evidence="2" id="KW-0436">Ligase</keyword>
<name>A0ABW4Q344_9MICC</name>
<dbReference type="InterPro" id="IPR051335">
    <property type="entry name" value="Alanyl-tRNA_Editing_Enzymes"/>
</dbReference>
<dbReference type="EMBL" id="JBHUGA010000001">
    <property type="protein sequence ID" value="MFD1845003.1"/>
    <property type="molecule type" value="Genomic_DNA"/>
</dbReference>
<evidence type="ECO:0000313" key="3">
    <source>
        <dbReference type="Proteomes" id="UP001597307"/>
    </source>
</evidence>
<evidence type="ECO:0000259" key="1">
    <source>
        <dbReference type="Pfam" id="PF01411"/>
    </source>
</evidence>
<dbReference type="GO" id="GO:0016874">
    <property type="term" value="F:ligase activity"/>
    <property type="evidence" value="ECO:0007669"/>
    <property type="project" value="UniProtKB-KW"/>
</dbReference>
<protein>
    <submittedName>
        <fullName evidence="2">Alanine--tRNA ligase-related protein</fullName>
    </submittedName>
</protein>
<dbReference type="Pfam" id="PF01411">
    <property type="entry name" value="tRNA-synt_2c"/>
    <property type="match status" value="1"/>
</dbReference>
<comment type="caution">
    <text evidence="2">The sequence shown here is derived from an EMBL/GenBank/DDBJ whole genome shotgun (WGS) entry which is preliminary data.</text>
</comment>